<evidence type="ECO:0000313" key="5">
    <source>
        <dbReference type="EMBL" id="KXA31674.1"/>
    </source>
</evidence>
<dbReference type="InterPro" id="IPR008920">
    <property type="entry name" value="TF_FadR/GntR_C"/>
</dbReference>
<dbReference type="InterPro" id="IPR036390">
    <property type="entry name" value="WH_DNA-bd_sf"/>
</dbReference>
<dbReference type="PRINTS" id="PR00035">
    <property type="entry name" value="HTHGNTR"/>
</dbReference>
<comment type="caution">
    <text evidence="5">The sequence shown here is derived from an EMBL/GenBank/DDBJ whole genome shotgun (WGS) entry which is preliminary data.</text>
</comment>
<accession>A0A133PS68</accession>
<dbReference type="InterPro" id="IPR000524">
    <property type="entry name" value="Tscrpt_reg_HTH_GntR"/>
</dbReference>
<dbReference type="SUPFAM" id="SSF46785">
    <property type="entry name" value="Winged helix' DNA-binding domain"/>
    <property type="match status" value="1"/>
</dbReference>
<evidence type="ECO:0000256" key="1">
    <source>
        <dbReference type="ARBA" id="ARBA00023015"/>
    </source>
</evidence>
<dbReference type="Gene3D" id="1.20.120.530">
    <property type="entry name" value="GntR ligand-binding domain-like"/>
    <property type="match status" value="1"/>
</dbReference>
<sequence>MRFLDAKANKKSLSNMVYRDLKEKILKNKLLPGDKLIEMEIASKLDVSRTPVREALKKLEKDGLVTSFPRKSYIVSKISVKEAKNLYIVRKSLEPLCVELLAEKGLTDKTKYFEEVNEDLRIAIENGEEELAQNLIIEWNMALVRSLNNEILIEVMTMVNKRLYRFGNFIFRDKKNYKRHYDNLQKIYKLIEEKKPKEARKASERTIEIIYEMFEEQADYRMFRK</sequence>
<proteinExistence type="predicted"/>
<dbReference type="SUPFAM" id="SSF48008">
    <property type="entry name" value="GntR ligand-binding domain-like"/>
    <property type="match status" value="1"/>
</dbReference>
<dbReference type="PATRIC" id="fig|54005.3.peg.200"/>
<dbReference type="CDD" id="cd07377">
    <property type="entry name" value="WHTH_GntR"/>
    <property type="match status" value="1"/>
</dbReference>
<dbReference type="InterPro" id="IPR036388">
    <property type="entry name" value="WH-like_DNA-bd_sf"/>
</dbReference>
<dbReference type="RefSeq" id="WP_285072330.1">
    <property type="nucleotide sequence ID" value="NZ_JASORO010000003.1"/>
</dbReference>
<keyword evidence="3" id="KW-0804">Transcription</keyword>
<dbReference type="GO" id="GO:0003700">
    <property type="term" value="F:DNA-binding transcription factor activity"/>
    <property type="evidence" value="ECO:0007669"/>
    <property type="project" value="InterPro"/>
</dbReference>
<dbReference type="Pfam" id="PF07729">
    <property type="entry name" value="FCD"/>
    <property type="match status" value="1"/>
</dbReference>
<reference evidence="5 6" key="1">
    <citation type="submission" date="2016-01" db="EMBL/GenBank/DDBJ databases">
        <authorList>
            <person name="Oliw E.H."/>
        </authorList>
    </citation>
    <scope>NUCLEOTIDE SEQUENCE [LARGE SCALE GENOMIC DNA]</scope>
    <source>
        <strain evidence="5 6">CMW7756A</strain>
    </source>
</reference>
<protein>
    <submittedName>
        <fullName evidence="5">Transcriptional regulator, GntR family</fullName>
    </submittedName>
</protein>
<gene>
    <name evidence="5" type="ORF">HMPREF3229_00203</name>
</gene>
<feature type="domain" description="HTH gntR-type" evidence="4">
    <location>
        <begin position="11"/>
        <end position="78"/>
    </location>
</feature>
<evidence type="ECO:0000313" key="6">
    <source>
        <dbReference type="Proteomes" id="UP000070174"/>
    </source>
</evidence>
<organism evidence="5">
    <name type="scientific">Peptoniphilus harei</name>
    <dbReference type="NCBI Taxonomy" id="54005"/>
    <lineage>
        <taxon>Bacteria</taxon>
        <taxon>Bacillati</taxon>
        <taxon>Bacillota</taxon>
        <taxon>Tissierellia</taxon>
        <taxon>Tissierellales</taxon>
        <taxon>Peptoniphilaceae</taxon>
        <taxon>Peptoniphilus</taxon>
    </lineage>
</organism>
<dbReference type="EMBL" id="LRQE01000004">
    <property type="protein sequence ID" value="KXA31674.1"/>
    <property type="molecule type" value="Genomic_DNA"/>
</dbReference>
<keyword evidence="2" id="KW-0238">DNA-binding</keyword>
<dbReference type="Gene3D" id="1.10.10.10">
    <property type="entry name" value="Winged helix-like DNA-binding domain superfamily/Winged helix DNA-binding domain"/>
    <property type="match status" value="1"/>
</dbReference>
<dbReference type="GO" id="GO:0003677">
    <property type="term" value="F:DNA binding"/>
    <property type="evidence" value="ECO:0007669"/>
    <property type="project" value="UniProtKB-KW"/>
</dbReference>
<dbReference type="PROSITE" id="PS50949">
    <property type="entry name" value="HTH_GNTR"/>
    <property type="match status" value="1"/>
</dbReference>
<dbReference type="InterPro" id="IPR011711">
    <property type="entry name" value="GntR_C"/>
</dbReference>
<evidence type="ECO:0000259" key="4">
    <source>
        <dbReference type="PROSITE" id="PS50949"/>
    </source>
</evidence>
<dbReference type="Pfam" id="PF00392">
    <property type="entry name" value="GntR"/>
    <property type="match status" value="1"/>
</dbReference>
<name>A0A133PS68_9FIRM</name>
<dbReference type="PANTHER" id="PTHR43537:SF5">
    <property type="entry name" value="UXU OPERON TRANSCRIPTIONAL REGULATOR"/>
    <property type="match status" value="1"/>
</dbReference>
<dbReference type="SMART" id="SM00345">
    <property type="entry name" value="HTH_GNTR"/>
    <property type="match status" value="1"/>
</dbReference>
<dbReference type="PANTHER" id="PTHR43537">
    <property type="entry name" value="TRANSCRIPTIONAL REGULATOR, GNTR FAMILY"/>
    <property type="match status" value="1"/>
</dbReference>
<keyword evidence="1" id="KW-0805">Transcription regulation</keyword>
<evidence type="ECO:0000256" key="2">
    <source>
        <dbReference type="ARBA" id="ARBA00023125"/>
    </source>
</evidence>
<dbReference type="Proteomes" id="UP000070174">
    <property type="component" value="Unassembled WGS sequence"/>
</dbReference>
<dbReference type="AlphaFoldDB" id="A0A133PS68"/>
<evidence type="ECO:0000256" key="3">
    <source>
        <dbReference type="ARBA" id="ARBA00023163"/>
    </source>
</evidence>